<dbReference type="PANTHER" id="PTHR48060:SF21">
    <property type="entry name" value="L DOMAIN-LIKE PROTEIN"/>
    <property type="match status" value="1"/>
</dbReference>
<reference evidence="11 12" key="1">
    <citation type="submission" date="2019-09" db="EMBL/GenBank/DDBJ databases">
        <authorList>
            <person name="Ou C."/>
        </authorList>
    </citation>
    <scope>NUCLEOTIDE SEQUENCE [LARGE SCALE GENOMIC DNA]</scope>
    <source>
        <strain evidence="11">S2</strain>
        <tissue evidence="11">Leaf</tissue>
    </source>
</reference>
<dbReference type="SUPFAM" id="SSF52058">
    <property type="entry name" value="L domain-like"/>
    <property type="match status" value="1"/>
</dbReference>
<dbReference type="InterPro" id="IPR001611">
    <property type="entry name" value="Leu-rich_rpt"/>
</dbReference>
<protein>
    <submittedName>
        <fullName evidence="11">LRR receptor-like serine/threonine-protein kinase</fullName>
    </submittedName>
</protein>
<evidence type="ECO:0000259" key="10">
    <source>
        <dbReference type="Pfam" id="PF08263"/>
    </source>
</evidence>
<gene>
    <name evidence="11" type="ORF">D8674_022026</name>
</gene>
<dbReference type="AlphaFoldDB" id="A0A5N5GJB0"/>
<keyword evidence="11" id="KW-0418">Kinase</keyword>
<organism evidence="11 12">
    <name type="scientific">Pyrus ussuriensis x Pyrus communis</name>
    <dbReference type="NCBI Taxonomy" id="2448454"/>
    <lineage>
        <taxon>Eukaryota</taxon>
        <taxon>Viridiplantae</taxon>
        <taxon>Streptophyta</taxon>
        <taxon>Embryophyta</taxon>
        <taxon>Tracheophyta</taxon>
        <taxon>Spermatophyta</taxon>
        <taxon>Magnoliopsida</taxon>
        <taxon>eudicotyledons</taxon>
        <taxon>Gunneridae</taxon>
        <taxon>Pentapetalae</taxon>
        <taxon>rosids</taxon>
        <taxon>fabids</taxon>
        <taxon>Rosales</taxon>
        <taxon>Rosaceae</taxon>
        <taxon>Amygdaloideae</taxon>
        <taxon>Maleae</taxon>
        <taxon>Pyrus</taxon>
    </lineage>
</organism>
<reference evidence="12" key="2">
    <citation type="submission" date="2019-10" db="EMBL/GenBank/DDBJ databases">
        <title>A de novo genome assembly of a pear dwarfing rootstock.</title>
        <authorList>
            <person name="Wang F."/>
            <person name="Wang J."/>
            <person name="Li S."/>
            <person name="Zhang Y."/>
            <person name="Fang M."/>
            <person name="Ma L."/>
            <person name="Zhao Y."/>
            <person name="Jiang S."/>
        </authorList>
    </citation>
    <scope>NUCLEOTIDE SEQUENCE [LARGE SCALE GENOMIC DNA]</scope>
</reference>
<keyword evidence="6 9" id="KW-1133">Transmembrane helix</keyword>
<evidence type="ECO:0000256" key="8">
    <source>
        <dbReference type="ARBA" id="ARBA00023180"/>
    </source>
</evidence>
<dbReference type="Gene3D" id="3.80.10.10">
    <property type="entry name" value="Ribonuclease Inhibitor"/>
    <property type="match status" value="3"/>
</dbReference>
<keyword evidence="2" id="KW-0433">Leucine-rich repeat</keyword>
<evidence type="ECO:0000256" key="6">
    <source>
        <dbReference type="ARBA" id="ARBA00022989"/>
    </source>
</evidence>
<keyword evidence="7 9" id="KW-0472">Membrane</keyword>
<keyword evidence="5" id="KW-0677">Repeat</keyword>
<keyword evidence="11" id="KW-0808">Transferase</keyword>
<evidence type="ECO:0000256" key="9">
    <source>
        <dbReference type="SAM" id="Phobius"/>
    </source>
</evidence>
<sequence>MEKSRFLLFRMLSMIRCLCYIYMMIMANYLTAGALAIAHTNFSTDQSALLALKAHITSDPQNILTANWSSASNSDICNWVGVTCGARHHRVTALNLSSMGLAGVIPPHLGNLSFLIKLHLKNNFFNGPLPQELSRLRRLKAINFQYNNFTGTIPSWFGSFPKLQTFILWGNGFSGFIPAAIFNLSALEKIDLSNNQLSGSIPREIGNLTMVKVIYLDDNKFEELPNEIGSLGQLEVLFVQDNALKGSAFVPVLNISSLTTFTLYGNNMSGSLPDNMCEHLSSIRRLYLDQNQLDGMIPSKLWQCKELREISLASNNFRGSIPKSLGNLTYLSKIILSDNNLEGNKRGSILQSFRF</sequence>
<dbReference type="Pfam" id="PF00560">
    <property type="entry name" value="LRR_1"/>
    <property type="match status" value="2"/>
</dbReference>
<dbReference type="EMBL" id="SMOL01000402">
    <property type="protein sequence ID" value="KAB2615438.1"/>
    <property type="molecule type" value="Genomic_DNA"/>
</dbReference>
<feature type="transmembrane region" description="Helical" evidence="9">
    <location>
        <begin position="20"/>
        <end position="38"/>
    </location>
</feature>
<dbReference type="PANTHER" id="PTHR48060">
    <property type="entry name" value="DNA DAMAGE-REPAIR/TOLERATION PROTEIN DRT100"/>
    <property type="match status" value="1"/>
</dbReference>
<comment type="subcellular location">
    <subcellularLocation>
        <location evidence="1">Membrane</location>
    </subcellularLocation>
</comment>
<evidence type="ECO:0000256" key="5">
    <source>
        <dbReference type="ARBA" id="ARBA00022737"/>
    </source>
</evidence>
<evidence type="ECO:0000256" key="1">
    <source>
        <dbReference type="ARBA" id="ARBA00004370"/>
    </source>
</evidence>
<evidence type="ECO:0000256" key="4">
    <source>
        <dbReference type="ARBA" id="ARBA00022729"/>
    </source>
</evidence>
<dbReference type="InterPro" id="IPR003591">
    <property type="entry name" value="Leu-rich_rpt_typical-subtyp"/>
</dbReference>
<dbReference type="GO" id="GO:0016020">
    <property type="term" value="C:membrane"/>
    <property type="evidence" value="ECO:0007669"/>
    <property type="project" value="UniProtKB-SubCell"/>
</dbReference>
<name>A0A5N5GJB0_9ROSA</name>
<dbReference type="SMART" id="SM00369">
    <property type="entry name" value="LRR_TYP"/>
    <property type="match status" value="4"/>
</dbReference>
<reference evidence="11 12" key="3">
    <citation type="submission" date="2019-11" db="EMBL/GenBank/DDBJ databases">
        <title>A de novo genome assembly of a pear dwarfing rootstock.</title>
        <authorList>
            <person name="Wang F."/>
            <person name="Wang J."/>
            <person name="Li S."/>
            <person name="Zhang Y."/>
            <person name="Fang M."/>
            <person name="Ma L."/>
            <person name="Zhao Y."/>
            <person name="Jiang S."/>
        </authorList>
    </citation>
    <scope>NUCLEOTIDE SEQUENCE [LARGE SCALE GENOMIC DNA]</scope>
    <source>
        <strain evidence="11">S2</strain>
        <tissue evidence="11">Leaf</tissue>
    </source>
</reference>
<evidence type="ECO:0000313" key="12">
    <source>
        <dbReference type="Proteomes" id="UP000327157"/>
    </source>
</evidence>
<keyword evidence="4" id="KW-0732">Signal</keyword>
<dbReference type="Pfam" id="PF08263">
    <property type="entry name" value="LRRNT_2"/>
    <property type="match status" value="1"/>
</dbReference>
<evidence type="ECO:0000256" key="7">
    <source>
        <dbReference type="ARBA" id="ARBA00023136"/>
    </source>
</evidence>
<comment type="caution">
    <text evidence="11">The sequence shown here is derived from an EMBL/GenBank/DDBJ whole genome shotgun (WGS) entry which is preliminary data.</text>
</comment>
<dbReference type="FunFam" id="3.80.10.10:FF:000565">
    <property type="entry name" value="Leucine-rich repeat receptor-like kinase protein FLORAL ORGAN NUMBER1"/>
    <property type="match status" value="1"/>
</dbReference>
<dbReference type="Proteomes" id="UP000327157">
    <property type="component" value="Chromosome 3"/>
</dbReference>
<dbReference type="GO" id="GO:0016301">
    <property type="term" value="F:kinase activity"/>
    <property type="evidence" value="ECO:0007669"/>
    <property type="project" value="UniProtKB-KW"/>
</dbReference>
<keyword evidence="12" id="KW-1185">Reference proteome</keyword>
<evidence type="ECO:0000256" key="3">
    <source>
        <dbReference type="ARBA" id="ARBA00022692"/>
    </source>
</evidence>
<dbReference type="OrthoDB" id="1706439at2759"/>
<feature type="domain" description="Leucine-rich repeat-containing N-terminal plant-type" evidence="10">
    <location>
        <begin position="44"/>
        <end position="84"/>
    </location>
</feature>
<dbReference type="InterPro" id="IPR053211">
    <property type="entry name" value="DNA_repair-toleration"/>
</dbReference>
<dbReference type="InterPro" id="IPR032675">
    <property type="entry name" value="LRR_dom_sf"/>
</dbReference>
<keyword evidence="11" id="KW-0675">Receptor</keyword>
<dbReference type="FunFam" id="3.80.10.10:FF:000041">
    <property type="entry name" value="LRR receptor-like serine/threonine-protein kinase ERECTA"/>
    <property type="match status" value="2"/>
</dbReference>
<proteinExistence type="predicted"/>
<evidence type="ECO:0000256" key="2">
    <source>
        <dbReference type="ARBA" id="ARBA00022614"/>
    </source>
</evidence>
<keyword evidence="3 9" id="KW-0812">Transmembrane</keyword>
<keyword evidence="8" id="KW-0325">Glycoprotein</keyword>
<accession>A0A5N5GJB0</accession>
<evidence type="ECO:0000313" key="11">
    <source>
        <dbReference type="EMBL" id="KAB2615438.1"/>
    </source>
</evidence>
<dbReference type="InterPro" id="IPR013210">
    <property type="entry name" value="LRR_N_plant-typ"/>
</dbReference>
<dbReference type="Pfam" id="PF13855">
    <property type="entry name" value="LRR_8"/>
    <property type="match status" value="1"/>
</dbReference>